<evidence type="ECO:0000256" key="6">
    <source>
        <dbReference type="ARBA" id="ARBA00023242"/>
    </source>
</evidence>
<evidence type="ECO:0000256" key="8">
    <source>
        <dbReference type="SAM" id="MobiDB-lite"/>
    </source>
</evidence>
<dbReference type="InParanoid" id="A0A165CRU7"/>
<keyword evidence="2" id="KW-0479">Metal-binding</keyword>
<proteinExistence type="predicted"/>
<dbReference type="SUPFAM" id="SSF90209">
    <property type="entry name" value="Ran binding protein zinc finger-like"/>
    <property type="match status" value="2"/>
</dbReference>
<evidence type="ECO:0000256" key="1">
    <source>
        <dbReference type="ARBA" id="ARBA00004123"/>
    </source>
</evidence>
<dbReference type="Proteomes" id="UP000076871">
    <property type="component" value="Unassembled WGS sequence"/>
</dbReference>
<reference evidence="10 11" key="1">
    <citation type="journal article" date="2016" name="Mol. Biol. Evol.">
        <title>Comparative Genomics of Early-Diverging Mushroom-Forming Fungi Provides Insights into the Origins of Lignocellulose Decay Capabilities.</title>
        <authorList>
            <person name="Nagy L.G."/>
            <person name="Riley R."/>
            <person name="Tritt A."/>
            <person name="Adam C."/>
            <person name="Daum C."/>
            <person name="Floudas D."/>
            <person name="Sun H."/>
            <person name="Yadav J.S."/>
            <person name="Pangilinan J."/>
            <person name="Larsson K.H."/>
            <person name="Matsuura K."/>
            <person name="Barry K."/>
            <person name="Labutti K."/>
            <person name="Kuo R."/>
            <person name="Ohm R.A."/>
            <person name="Bhattacharya S.S."/>
            <person name="Shirouzu T."/>
            <person name="Yoshinaga Y."/>
            <person name="Martin F.M."/>
            <person name="Grigoriev I.V."/>
            <person name="Hibbett D.S."/>
        </authorList>
    </citation>
    <scope>NUCLEOTIDE SEQUENCE [LARGE SCALE GENOMIC DNA]</scope>
    <source>
        <strain evidence="10 11">93-53</strain>
    </source>
</reference>
<protein>
    <recommendedName>
        <fullName evidence="9">RanBP2-type domain-containing protein</fullName>
    </recommendedName>
</protein>
<dbReference type="GO" id="GO:0008270">
    <property type="term" value="F:zinc ion binding"/>
    <property type="evidence" value="ECO:0007669"/>
    <property type="project" value="UniProtKB-KW"/>
</dbReference>
<dbReference type="PANTHER" id="PTHR23238">
    <property type="entry name" value="RNA BINDING PROTEIN"/>
    <property type="match status" value="1"/>
</dbReference>
<evidence type="ECO:0000259" key="9">
    <source>
        <dbReference type="PROSITE" id="PS50199"/>
    </source>
</evidence>
<dbReference type="GO" id="GO:0006355">
    <property type="term" value="P:regulation of DNA-templated transcription"/>
    <property type="evidence" value="ECO:0007669"/>
    <property type="project" value="InterPro"/>
</dbReference>
<evidence type="ECO:0000256" key="2">
    <source>
        <dbReference type="ARBA" id="ARBA00022723"/>
    </source>
</evidence>
<evidence type="ECO:0000256" key="4">
    <source>
        <dbReference type="ARBA" id="ARBA00022833"/>
    </source>
</evidence>
<sequence length="613" mass="66439">MLRDLPYIQRAADVPLWPQIEDPGLSDLLAAGRHVRYPDAPSTMPHKLVRTSKRNADAAVDLSECAPGGRGLGGEVRHFIFAPGDRCSKVASQSGIVHPVAFAVEPALFSSSLSRQKTSARPLCTDSHAHSFSCSYPELPASSRRLPLEYPWAAHPLLAEYFCTPSTASPEFYPLSTHFHTRDSPMRELSVPETVLDSVAGPYTISSNPPNPKTSFRVGDWICTVTNCAAHNFGRNSTCIGCGRHRNEDPQGIMQPPSPSYVGPSANRFSPRFASFSQAQAHYDAFAVQQPLHPSLQRSRTHSSPGSLASRLPSVQQAPMAGQRSCSPYPLLTPSGRALSIGGRVQNVSGDPMTPCIMYWPDNEPLPEQGQIRPLGSSVISYPPIINTGNKGAAEKQPGDWICQKCHYLNWRRRKVCQTCYPYAEGNGDSISATVQAERIALLENVLATQVSRVTKQESTPLPEATRVLLPASERMAYRSPVSPFSPPSPWAPHPQRSASLGLQAHPSPIYQTDGNPATATLLPSFLHEIVQSPSLSPSTSTSSAELSLEEYDEAVLRGYARAERPRAEKLRGTSGSSSSFALPGNSIWKMDGEETKTLSTSGAAIVPPAKKF</sequence>
<keyword evidence="11" id="KW-1185">Reference proteome</keyword>
<dbReference type="InterPro" id="IPR034870">
    <property type="entry name" value="TET_fam"/>
</dbReference>
<feature type="compositionally biased region" description="Polar residues" evidence="8">
    <location>
        <begin position="296"/>
        <end position="317"/>
    </location>
</feature>
<feature type="compositionally biased region" description="Pro residues" evidence="8">
    <location>
        <begin position="484"/>
        <end position="493"/>
    </location>
</feature>
<dbReference type="EMBL" id="KV427645">
    <property type="protein sequence ID" value="KZT03322.1"/>
    <property type="molecule type" value="Genomic_DNA"/>
</dbReference>
<comment type="subcellular location">
    <subcellularLocation>
        <location evidence="1">Nucleus</location>
    </subcellularLocation>
</comment>
<feature type="region of interest" description="Disordered" evidence="8">
    <location>
        <begin position="480"/>
        <end position="517"/>
    </location>
</feature>
<dbReference type="SMART" id="SM00547">
    <property type="entry name" value="ZnF_RBZ"/>
    <property type="match status" value="2"/>
</dbReference>
<feature type="region of interest" description="Disordered" evidence="8">
    <location>
        <begin position="295"/>
        <end position="328"/>
    </location>
</feature>
<dbReference type="GeneID" id="63826649"/>
<feature type="domain" description="RanBP2-type" evidence="9">
    <location>
        <begin position="217"/>
        <end position="248"/>
    </location>
</feature>
<dbReference type="AlphaFoldDB" id="A0A165CRU7"/>
<evidence type="ECO:0000256" key="3">
    <source>
        <dbReference type="ARBA" id="ARBA00022771"/>
    </source>
</evidence>
<keyword evidence="3 7" id="KW-0863">Zinc-finger</keyword>
<dbReference type="RefSeq" id="XP_040761062.1">
    <property type="nucleotide sequence ID" value="XM_040909620.1"/>
</dbReference>
<evidence type="ECO:0000313" key="11">
    <source>
        <dbReference type="Proteomes" id="UP000076871"/>
    </source>
</evidence>
<gene>
    <name evidence="10" type="ORF">LAESUDRAFT_729349</name>
</gene>
<dbReference type="GO" id="GO:0003723">
    <property type="term" value="F:RNA binding"/>
    <property type="evidence" value="ECO:0007669"/>
    <property type="project" value="UniProtKB-KW"/>
</dbReference>
<evidence type="ECO:0000256" key="5">
    <source>
        <dbReference type="ARBA" id="ARBA00022884"/>
    </source>
</evidence>
<dbReference type="InterPro" id="IPR036443">
    <property type="entry name" value="Znf_RanBP2_sf"/>
</dbReference>
<dbReference type="Gene3D" id="4.10.1060.10">
    <property type="entry name" value="Zinc finger, RanBP2-type"/>
    <property type="match status" value="2"/>
</dbReference>
<dbReference type="PROSITE" id="PS01358">
    <property type="entry name" value="ZF_RANBP2_1"/>
    <property type="match status" value="2"/>
</dbReference>
<evidence type="ECO:0000313" key="10">
    <source>
        <dbReference type="EMBL" id="KZT03322.1"/>
    </source>
</evidence>
<keyword evidence="4" id="KW-0862">Zinc</keyword>
<dbReference type="InterPro" id="IPR001876">
    <property type="entry name" value="Znf_RanBP2"/>
</dbReference>
<keyword evidence="5" id="KW-0694">RNA-binding</keyword>
<dbReference type="PROSITE" id="PS50199">
    <property type="entry name" value="ZF_RANBP2_2"/>
    <property type="match status" value="1"/>
</dbReference>
<evidence type="ECO:0000256" key="7">
    <source>
        <dbReference type="PROSITE-ProRule" id="PRU00322"/>
    </source>
</evidence>
<dbReference type="OrthoDB" id="448399at2759"/>
<organism evidence="10 11">
    <name type="scientific">Laetiporus sulphureus 93-53</name>
    <dbReference type="NCBI Taxonomy" id="1314785"/>
    <lineage>
        <taxon>Eukaryota</taxon>
        <taxon>Fungi</taxon>
        <taxon>Dikarya</taxon>
        <taxon>Basidiomycota</taxon>
        <taxon>Agaricomycotina</taxon>
        <taxon>Agaricomycetes</taxon>
        <taxon>Polyporales</taxon>
        <taxon>Laetiporus</taxon>
    </lineage>
</organism>
<dbReference type="STRING" id="1314785.A0A165CRU7"/>
<dbReference type="GO" id="GO:0005634">
    <property type="term" value="C:nucleus"/>
    <property type="evidence" value="ECO:0007669"/>
    <property type="project" value="UniProtKB-SubCell"/>
</dbReference>
<name>A0A165CRU7_9APHY</name>
<accession>A0A165CRU7</accession>
<keyword evidence="6" id="KW-0539">Nucleus</keyword>